<evidence type="ECO:0000256" key="3">
    <source>
        <dbReference type="ARBA" id="ARBA00022729"/>
    </source>
</evidence>
<dbReference type="WBParaSite" id="Smp_343680.4">
    <property type="protein sequence ID" value="Smp_343680.4"/>
    <property type="gene ID" value="Smp_343680"/>
</dbReference>
<dbReference type="PANTHER" id="PTHR10075">
    <property type="entry name" value="BASIGIN RELATED"/>
    <property type="match status" value="1"/>
</dbReference>
<dbReference type="FunFam" id="2.60.40.10:FF:000023">
    <property type="entry name" value="receptor-type tyrosine-protein phosphatase delta isoform X2"/>
    <property type="match status" value="1"/>
</dbReference>
<feature type="domain" description="Ig-like" evidence="9">
    <location>
        <begin position="151"/>
        <end position="240"/>
    </location>
</feature>
<evidence type="ECO:0000256" key="4">
    <source>
        <dbReference type="ARBA" id="ARBA00022737"/>
    </source>
</evidence>
<keyword evidence="4" id="KW-0677">Repeat</keyword>
<comment type="subcellular location">
    <subcellularLocation>
        <location evidence="1">Cell membrane</location>
    </subcellularLocation>
</comment>
<evidence type="ECO:0000256" key="2">
    <source>
        <dbReference type="ARBA" id="ARBA00022475"/>
    </source>
</evidence>
<dbReference type="SMART" id="SM00409">
    <property type="entry name" value="IG"/>
    <property type="match status" value="2"/>
</dbReference>
<evidence type="ECO:0000313" key="10">
    <source>
        <dbReference type="WBParaSite" id="Smp_343680.4"/>
    </source>
</evidence>
<evidence type="ECO:0000259" key="9">
    <source>
        <dbReference type="PROSITE" id="PS50835"/>
    </source>
</evidence>
<dbReference type="InterPro" id="IPR003599">
    <property type="entry name" value="Ig_sub"/>
</dbReference>
<proteinExistence type="predicted"/>
<evidence type="ECO:0000256" key="5">
    <source>
        <dbReference type="ARBA" id="ARBA00023136"/>
    </source>
</evidence>
<evidence type="ECO:0000256" key="8">
    <source>
        <dbReference type="ARBA" id="ARBA00023319"/>
    </source>
</evidence>
<protein>
    <submittedName>
        <fullName evidence="10">Protein-tyrosine-phosphatase</fullName>
    </submittedName>
</protein>
<dbReference type="SUPFAM" id="SSF48726">
    <property type="entry name" value="Immunoglobulin"/>
    <property type="match status" value="2"/>
</dbReference>
<keyword evidence="6" id="KW-1015">Disulfide bond</keyword>
<dbReference type="PROSITE" id="PS50835">
    <property type="entry name" value="IG_LIKE"/>
    <property type="match status" value="2"/>
</dbReference>
<keyword evidence="5" id="KW-0472">Membrane</keyword>
<accession>A0A5K4FF96</accession>
<dbReference type="GO" id="GO:0007156">
    <property type="term" value="P:homophilic cell adhesion via plasma membrane adhesion molecules"/>
    <property type="evidence" value="ECO:0007669"/>
    <property type="project" value="TreeGrafter"/>
</dbReference>
<dbReference type="AlphaFoldDB" id="A0A5K4FF96"/>
<dbReference type="Pfam" id="PF13927">
    <property type="entry name" value="Ig_3"/>
    <property type="match status" value="1"/>
</dbReference>
<dbReference type="GO" id="GO:0005886">
    <property type="term" value="C:plasma membrane"/>
    <property type="evidence" value="ECO:0007669"/>
    <property type="project" value="UniProtKB-SubCell"/>
</dbReference>
<dbReference type="GO" id="GO:0098632">
    <property type="term" value="F:cell-cell adhesion mediator activity"/>
    <property type="evidence" value="ECO:0007669"/>
    <property type="project" value="TreeGrafter"/>
</dbReference>
<keyword evidence="2" id="KW-1003">Cell membrane</keyword>
<sequence>MLSLFGKPSKLSIYNNGDKSLGNNYLFILSLLLLSWINYGETRRGDLNNPHNHIRSLPESKRLPIELNRSEKLFINEEYMRKHHFLLDSFTPLQNTTYYHDISSIDDGLKKQYKHDDRNYHQSKILGRLRRSYFTNYDHSDQTIYYIQKKPQIIEEPKSVITIVGQSVIFVCLAEGNPAPKVQWKVSGTSVSESRFGKTFRAPRGSILRVNNVLPSYNGAVITCTATNALGQAVNSATLTVYSDESNAPSGYPRFLNSFSVIVARKNSEVELECRATGDPIPEITWFRDSIPIDLANPRYKKLDVGNLRIQNLVEEDEGKYECEAKNDKGTRLSSGDNLLVRVNYKSSYCTVQSKLSDRLFGHTTFCIPFDTRSDDCNYINALNMYNVM</sequence>
<evidence type="ECO:0000256" key="1">
    <source>
        <dbReference type="ARBA" id="ARBA00004236"/>
    </source>
</evidence>
<dbReference type="Pfam" id="PF07679">
    <property type="entry name" value="I-set"/>
    <property type="match status" value="1"/>
</dbReference>
<dbReference type="InParanoid" id="A0A5K4FF96"/>
<dbReference type="InterPro" id="IPR007110">
    <property type="entry name" value="Ig-like_dom"/>
</dbReference>
<dbReference type="Gene3D" id="2.60.40.10">
    <property type="entry name" value="Immunoglobulins"/>
    <property type="match status" value="2"/>
</dbReference>
<feature type="domain" description="Ig-like" evidence="9">
    <location>
        <begin position="253"/>
        <end position="334"/>
    </location>
</feature>
<name>A0A5K4FF96_SCHMA</name>
<dbReference type="FunFam" id="2.60.40.10:FF:000273">
    <property type="entry name" value="contactin-3 isoform X1"/>
    <property type="match status" value="1"/>
</dbReference>
<evidence type="ECO:0000256" key="7">
    <source>
        <dbReference type="ARBA" id="ARBA00023180"/>
    </source>
</evidence>
<organism evidence="10">
    <name type="scientific">Schistosoma mansoni</name>
    <name type="common">Blood fluke</name>
    <dbReference type="NCBI Taxonomy" id="6183"/>
    <lineage>
        <taxon>Eukaryota</taxon>
        <taxon>Metazoa</taxon>
        <taxon>Spiralia</taxon>
        <taxon>Lophotrochozoa</taxon>
        <taxon>Platyhelminthes</taxon>
        <taxon>Trematoda</taxon>
        <taxon>Digenea</taxon>
        <taxon>Strigeidida</taxon>
        <taxon>Schistosomatoidea</taxon>
        <taxon>Schistosomatidae</taxon>
        <taxon>Schistosoma</taxon>
    </lineage>
</organism>
<dbReference type="PANTHER" id="PTHR10075:SF103">
    <property type="entry name" value="ROUNDABOUT HOMOLOG 4"/>
    <property type="match status" value="1"/>
</dbReference>
<keyword evidence="3" id="KW-0732">Signal</keyword>
<evidence type="ECO:0000256" key="6">
    <source>
        <dbReference type="ARBA" id="ARBA00023157"/>
    </source>
</evidence>
<keyword evidence="8" id="KW-0393">Immunoglobulin domain</keyword>
<dbReference type="GO" id="GO:0030424">
    <property type="term" value="C:axon"/>
    <property type="evidence" value="ECO:0007669"/>
    <property type="project" value="TreeGrafter"/>
</dbReference>
<dbReference type="InterPro" id="IPR036179">
    <property type="entry name" value="Ig-like_dom_sf"/>
</dbReference>
<dbReference type="InterPro" id="IPR013098">
    <property type="entry name" value="Ig_I-set"/>
</dbReference>
<dbReference type="InterPro" id="IPR013783">
    <property type="entry name" value="Ig-like_fold"/>
</dbReference>
<dbReference type="InterPro" id="IPR003598">
    <property type="entry name" value="Ig_sub2"/>
</dbReference>
<reference evidence="10" key="1">
    <citation type="submission" date="2019-11" db="UniProtKB">
        <authorList>
            <consortium name="WormBaseParasite"/>
        </authorList>
    </citation>
    <scope>IDENTIFICATION</scope>
    <source>
        <strain evidence="10">Puerto Rican</strain>
    </source>
</reference>
<keyword evidence="7" id="KW-0325">Glycoprotein</keyword>
<dbReference type="SMART" id="SM00408">
    <property type="entry name" value="IGc2"/>
    <property type="match status" value="2"/>
</dbReference>
<dbReference type="GO" id="GO:0007411">
    <property type="term" value="P:axon guidance"/>
    <property type="evidence" value="ECO:0007669"/>
    <property type="project" value="TreeGrafter"/>
</dbReference>
<dbReference type="GO" id="GO:0070593">
    <property type="term" value="P:dendrite self-avoidance"/>
    <property type="evidence" value="ECO:0007669"/>
    <property type="project" value="TreeGrafter"/>
</dbReference>
<dbReference type="STRING" id="6183.A0A5K4FF96"/>